<dbReference type="GO" id="GO:0015074">
    <property type="term" value="P:DNA integration"/>
    <property type="evidence" value="ECO:0007669"/>
    <property type="project" value="InterPro"/>
</dbReference>
<organism evidence="3 4">
    <name type="scientific">Haemaphysalis longicornis</name>
    <name type="common">Bush tick</name>
    <dbReference type="NCBI Taxonomy" id="44386"/>
    <lineage>
        <taxon>Eukaryota</taxon>
        <taxon>Metazoa</taxon>
        <taxon>Ecdysozoa</taxon>
        <taxon>Arthropoda</taxon>
        <taxon>Chelicerata</taxon>
        <taxon>Arachnida</taxon>
        <taxon>Acari</taxon>
        <taxon>Parasitiformes</taxon>
        <taxon>Ixodida</taxon>
        <taxon>Ixodoidea</taxon>
        <taxon>Ixodidae</taxon>
        <taxon>Haemaphysalinae</taxon>
        <taxon>Haemaphysalis</taxon>
    </lineage>
</organism>
<reference evidence="3 4" key="1">
    <citation type="journal article" date="2020" name="Cell">
        <title>Large-Scale Comparative Analyses of Tick Genomes Elucidate Their Genetic Diversity and Vector Capacities.</title>
        <authorList>
            <consortium name="Tick Genome and Microbiome Consortium (TIGMIC)"/>
            <person name="Jia N."/>
            <person name="Wang J."/>
            <person name="Shi W."/>
            <person name="Du L."/>
            <person name="Sun Y."/>
            <person name="Zhan W."/>
            <person name="Jiang J.F."/>
            <person name="Wang Q."/>
            <person name="Zhang B."/>
            <person name="Ji P."/>
            <person name="Bell-Sakyi L."/>
            <person name="Cui X.M."/>
            <person name="Yuan T.T."/>
            <person name="Jiang B.G."/>
            <person name="Yang W.F."/>
            <person name="Lam T.T."/>
            <person name="Chang Q.C."/>
            <person name="Ding S.J."/>
            <person name="Wang X.J."/>
            <person name="Zhu J.G."/>
            <person name="Ruan X.D."/>
            <person name="Zhao L."/>
            <person name="Wei J.T."/>
            <person name="Ye R.Z."/>
            <person name="Que T.C."/>
            <person name="Du C.H."/>
            <person name="Zhou Y.H."/>
            <person name="Cheng J.X."/>
            <person name="Dai P.F."/>
            <person name="Guo W.B."/>
            <person name="Han X.H."/>
            <person name="Huang E.J."/>
            <person name="Li L.F."/>
            <person name="Wei W."/>
            <person name="Gao Y.C."/>
            <person name="Liu J.Z."/>
            <person name="Shao H.Z."/>
            <person name="Wang X."/>
            <person name="Wang C.C."/>
            <person name="Yang T.C."/>
            <person name="Huo Q.B."/>
            <person name="Li W."/>
            <person name="Chen H.Y."/>
            <person name="Chen S.E."/>
            <person name="Zhou L.G."/>
            <person name="Ni X.B."/>
            <person name="Tian J.H."/>
            <person name="Sheng Y."/>
            <person name="Liu T."/>
            <person name="Pan Y.S."/>
            <person name="Xia L.Y."/>
            <person name="Li J."/>
            <person name="Zhao F."/>
            <person name="Cao W.C."/>
        </authorList>
    </citation>
    <scope>NUCLEOTIDE SEQUENCE [LARGE SCALE GENOMIC DNA]</scope>
    <source>
        <strain evidence="3">HaeL-2018</strain>
    </source>
</reference>
<dbReference type="AlphaFoldDB" id="A0A9J6HAL7"/>
<sequence>MQSALDNNKAGPSRTGSRGLGAKRARNDTTSESDSDSDSLCAKSELRKVLEDKKFWKERALTLEKEKKALFEQLTSLQQCLHSKIFDRPMGISNNQETFLSMQWPPLLPLQITGHMKVLVTKSSQVEPLFHLAKGVTVSAVQAAKILGNKKATLVCKDAAQAIWTSEVLATKSVSGHLPPAKRSSGVAPKDPLTPLKVDVVAATVEHWGRTRKLDVSGTLVLLPRILTEKIQDVTRALRKKAELAKKALEVETRPAEAEETESPRVRHGQSAGKRALSDCKAVYARHQTTRHRYADEKLIKTVNRIIQAYRTERRIKDSPQKPRYRVTSSQEDLNIIAVAAAKPGASVREICQKVGAHASKTTIKRRLHEAGLKSQIAAQKLLLRVANKEVAVCSATHVLDDTKLGEDRLFRRMHLHEVLGPEGSCLVTHQQPVSSLWLINLVT</sequence>
<evidence type="ECO:0000313" key="4">
    <source>
        <dbReference type="Proteomes" id="UP000821853"/>
    </source>
</evidence>
<feature type="domain" description="Transposase Tc1-like" evidence="2">
    <location>
        <begin position="335"/>
        <end position="389"/>
    </location>
</feature>
<feature type="compositionally biased region" description="Basic and acidic residues" evidence="1">
    <location>
        <begin position="253"/>
        <end position="265"/>
    </location>
</feature>
<accession>A0A9J6HAL7</accession>
<keyword evidence="4" id="KW-1185">Reference proteome</keyword>
<proteinExistence type="predicted"/>
<dbReference type="InterPro" id="IPR002492">
    <property type="entry name" value="Transposase_Tc1-like"/>
</dbReference>
<dbReference type="OrthoDB" id="6513167at2759"/>
<gene>
    <name evidence="3" type="ORF">HPB48_026000</name>
</gene>
<evidence type="ECO:0000313" key="3">
    <source>
        <dbReference type="EMBL" id="KAH9384017.1"/>
    </source>
</evidence>
<dbReference type="VEuPathDB" id="VectorBase:HLOH_050930"/>
<feature type="region of interest" description="Disordered" evidence="1">
    <location>
        <begin position="1"/>
        <end position="39"/>
    </location>
</feature>
<dbReference type="GO" id="GO:0003677">
    <property type="term" value="F:DNA binding"/>
    <property type="evidence" value="ECO:0007669"/>
    <property type="project" value="InterPro"/>
</dbReference>
<feature type="region of interest" description="Disordered" evidence="1">
    <location>
        <begin position="253"/>
        <end position="273"/>
    </location>
</feature>
<dbReference type="EMBL" id="JABSTR010001425">
    <property type="protein sequence ID" value="KAH9384017.1"/>
    <property type="molecule type" value="Genomic_DNA"/>
</dbReference>
<evidence type="ECO:0000259" key="2">
    <source>
        <dbReference type="Pfam" id="PF01498"/>
    </source>
</evidence>
<dbReference type="Gene3D" id="1.10.10.2590">
    <property type="entry name" value="BEN domain"/>
    <property type="match status" value="1"/>
</dbReference>
<comment type="caution">
    <text evidence="3">The sequence shown here is derived from an EMBL/GenBank/DDBJ whole genome shotgun (WGS) entry which is preliminary data.</text>
</comment>
<dbReference type="Pfam" id="PF01498">
    <property type="entry name" value="HTH_Tnp_Tc3_2"/>
    <property type="match status" value="1"/>
</dbReference>
<dbReference type="Proteomes" id="UP000821853">
    <property type="component" value="Unassembled WGS sequence"/>
</dbReference>
<evidence type="ECO:0000256" key="1">
    <source>
        <dbReference type="SAM" id="MobiDB-lite"/>
    </source>
</evidence>
<name>A0A9J6HAL7_HAELO</name>
<protein>
    <recommendedName>
        <fullName evidence="2">Transposase Tc1-like domain-containing protein</fullName>
    </recommendedName>
</protein>
<dbReference type="GO" id="GO:0006313">
    <property type="term" value="P:DNA transposition"/>
    <property type="evidence" value="ECO:0007669"/>
    <property type="project" value="InterPro"/>
</dbReference>